<keyword evidence="3" id="KW-1003">Cell membrane</keyword>
<dbReference type="EMBL" id="JAIEZQ010000002">
    <property type="protein sequence ID" value="MBY9076207.1"/>
    <property type="molecule type" value="Genomic_DNA"/>
</dbReference>
<dbReference type="PANTHER" id="PTHR43163:SF9">
    <property type="entry name" value="ABC TRANSPORTER PERMEASE PROTEIN"/>
    <property type="match status" value="1"/>
</dbReference>
<evidence type="ECO:0000256" key="7">
    <source>
        <dbReference type="RuleBase" id="RU363032"/>
    </source>
</evidence>
<keyword evidence="4 7" id="KW-0812">Transmembrane</keyword>
<comment type="subcellular location">
    <subcellularLocation>
        <location evidence="1 7">Cell membrane</location>
        <topology evidence="1 7">Multi-pass membrane protein</topology>
    </subcellularLocation>
</comment>
<gene>
    <name evidence="9" type="ORF">K1X13_15345</name>
</gene>
<dbReference type="PANTHER" id="PTHR43163">
    <property type="entry name" value="DIPEPTIDE TRANSPORT SYSTEM PERMEASE PROTEIN DPPB-RELATED"/>
    <property type="match status" value="1"/>
</dbReference>
<sequence>MAGFIIRRVISSFLVVVLTSMFVFALFFLGPSNPAGPVCEASGKCTAERLALIEEQMGLNESVVTQYGAFAKGIFVDRTITIGSEYECDAPCLGISYGTRGQVTDELLEKYPATLSIAIGGAMIYLTLGVLLGVLAARWRGTAADRLLVGGSLLVSSVPYYLFALLAWIFLTLQWSIFPATGYTPLTENPGAWFAGLLLPWVVIGVTFSTQYARFTRGSMVETLGEDYIRTATAKGVKSNKVVFKHGLRAAIVPIVTIFGLDFAALLAGTVFTERIFNINGVGWWALNSIQSPQDFPVITATVLVSAVLVVVANLLVDVIYSFLDPRVRMS</sequence>
<evidence type="ECO:0000313" key="10">
    <source>
        <dbReference type="Proteomes" id="UP000754710"/>
    </source>
</evidence>
<evidence type="ECO:0000256" key="4">
    <source>
        <dbReference type="ARBA" id="ARBA00022692"/>
    </source>
</evidence>
<dbReference type="Pfam" id="PF19300">
    <property type="entry name" value="BPD_transp_1_N"/>
    <property type="match status" value="1"/>
</dbReference>
<dbReference type="InterPro" id="IPR035906">
    <property type="entry name" value="MetI-like_sf"/>
</dbReference>
<dbReference type="PROSITE" id="PS50928">
    <property type="entry name" value="ABC_TM1"/>
    <property type="match status" value="1"/>
</dbReference>
<evidence type="ECO:0000256" key="6">
    <source>
        <dbReference type="ARBA" id="ARBA00023136"/>
    </source>
</evidence>
<dbReference type="RefSeq" id="WP_221025877.1">
    <property type="nucleotide sequence ID" value="NZ_JAIEZQ010000002.1"/>
</dbReference>
<dbReference type="Gene3D" id="1.10.3720.10">
    <property type="entry name" value="MetI-like"/>
    <property type="match status" value="1"/>
</dbReference>
<comment type="caution">
    <text evidence="9">The sequence shown here is derived from an EMBL/GenBank/DDBJ whole genome shotgun (WGS) entry which is preliminary data.</text>
</comment>
<keyword evidence="5 7" id="KW-1133">Transmembrane helix</keyword>
<feature type="transmembrane region" description="Helical" evidence="7">
    <location>
        <begin position="248"/>
        <end position="272"/>
    </location>
</feature>
<organism evidence="9 10">
    <name type="scientific">Nocardioides jiangsuensis</name>
    <dbReference type="NCBI Taxonomy" id="2866161"/>
    <lineage>
        <taxon>Bacteria</taxon>
        <taxon>Bacillati</taxon>
        <taxon>Actinomycetota</taxon>
        <taxon>Actinomycetes</taxon>
        <taxon>Propionibacteriales</taxon>
        <taxon>Nocardioidaceae</taxon>
        <taxon>Nocardioides</taxon>
    </lineage>
</organism>
<reference evidence="9 10" key="1">
    <citation type="submission" date="2021-08" db="EMBL/GenBank/DDBJ databases">
        <title>Nocardioides bacterium WL0053 sp. nov., isolated from the sediment.</title>
        <authorList>
            <person name="Wang L."/>
            <person name="Zhang D."/>
            <person name="Zhang A."/>
        </authorList>
    </citation>
    <scope>NUCLEOTIDE SEQUENCE [LARGE SCALE GENOMIC DNA]</scope>
    <source>
        <strain evidence="9 10">WL0053</strain>
    </source>
</reference>
<feature type="transmembrane region" description="Helical" evidence="7">
    <location>
        <begin position="147"/>
        <end position="171"/>
    </location>
</feature>
<evidence type="ECO:0000256" key="3">
    <source>
        <dbReference type="ARBA" id="ARBA00022475"/>
    </source>
</evidence>
<dbReference type="CDD" id="cd06261">
    <property type="entry name" value="TM_PBP2"/>
    <property type="match status" value="1"/>
</dbReference>
<feature type="transmembrane region" description="Helical" evidence="7">
    <location>
        <begin position="298"/>
        <end position="324"/>
    </location>
</feature>
<feature type="transmembrane region" description="Helical" evidence="7">
    <location>
        <begin position="113"/>
        <end position="135"/>
    </location>
</feature>
<accession>A0ABS7RRH6</accession>
<evidence type="ECO:0000256" key="1">
    <source>
        <dbReference type="ARBA" id="ARBA00004651"/>
    </source>
</evidence>
<feature type="domain" description="ABC transmembrane type-1" evidence="8">
    <location>
        <begin position="111"/>
        <end position="317"/>
    </location>
</feature>
<keyword evidence="6 7" id="KW-0472">Membrane</keyword>
<protein>
    <submittedName>
        <fullName evidence="9">ABC transporter permease</fullName>
    </submittedName>
</protein>
<dbReference type="SUPFAM" id="SSF161098">
    <property type="entry name" value="MetI-like"/>
    <property type="match status" value="1"/>
</dbReference>
<feature type="transmembrane region" description="Helical" evidence="7">
    <location>
        <begin position="191"/>
        <end position="210"/>
    </location>
</feature>
<dbReference type="Proteomes" id="UP000754710">
    <property type="component" value="Unassembled WGS sequence"/>
</dbReference>
<evidence type="ECO:0000313" key="9">
    <source>
        <dbReference type="EMBL" id="MBY9076207.1"/>
    </source>
</evidence>
<dbReference type="InterPro" id="IPR000515">
    <property type="entry name" value="MetI-like"/>
</dbReference>
<evidence type="ECO:0000256" key="2">
    <source>
        <dbReference type="ARBA" id="ARBA00022448"/>
    </source>
</evidence>
<name>A0ABS7RRH6_9ACTN</name>
<dbReference type="InterPro" id="IPR045621">
    <property type="entry name" value="BPD_transp_1_N"/>
</dbReference>
<keyword evidence="10" id="KW-1185">Reference proteome</keyword>
<evidence type="ECO:0000259" key="8">
    <source>
        <dbReference type="PROSITE" id="PS50928"/>
    </source>
</evidence>
<evidence type="ECO:0000256" key="5">
    <source>
        <dbReference type="ARBA" id="ARBA00022989"/>
    </source>
</evidence>
<keyword evidence="2 7" id="KW-0813">Transport</keyword>
<feature type="transmembrane region" description="Helical" evidence="7">
    <location>
        <begin position="12"/>
        <end position="30"/>
    </location>
</feature>
<comment type="similarity">
    <text evidence="7">Belongs to the binding-protein-dependent transport system permease family.</text>
</comment>
<dbReference type="Pfam" id="PF00528">
    <property type="entry name" value="BPD_transp_1"/>
    <property type="match status" value="1"/>
</dbReference>
<proteinExistence type="inferred from homology"/>